<organism evidence="1 2">
    <name type="scientific">Rhizobium oryzicola</name>
    <dbReference type="NCBI Taxonomy" id="1232668"/>
    <lineage>
        <taxon>Bacteria</taxon>
        <taxon>Pseudomonadati</taxon>
        <taxon>Pseudomonadota</taxon>
        <taxon>Alphaproteobacteria</taxon>
        <taxon>Hyphomicrobiales</taxon>
        <taxon>Rhizobiaceae</taxon>
        <taxon>Rhizobium/Agrobacterium group</taxon>
        <taxon>Rhizobium</taxon>
    </lineage>
</organism>
<evidence type="ECO:0000313" key="1">
    <source>
        <dbReference type="EMBL" id="MDO1583074.1"/>
    </source>
</evidence>
<proteinExistence type="predicted"/>
<dbReference type="Proteomes" id="UP001169006">
    <property type="component" value="Unassembled WGS sequence"/>
</dbReference>
<comment type="caution">
    <text evidence="1">The sequence shown here is derived from an EMBL/GenBank/DDBJ whole genome shotgun (WGS) entry which is preliminary data.</text>
</comment>
<protein>
    <recommendedName>
        <fullName evidence="3">Tetratricopeptide repeat protein</fullName>
    </recommendedName>
</protein>
<dbReference type="EMBL" id="JAUKWQ010000003">
    <property type="protein sequence ID" value="MDO1583074.1"/>
    <property type="molecule type" value="Genomic_DNA"/>
</dbReference>
<keyword evidence="2" id="KW-1185">Reference proteome</keyword>
<dbReference type="RefSeq" id="WP_302077229.1">
    <property type="nucleotide sequence ID" value="NZ_JAUKWQ010000003.1"/>
</dbReference>
<gene>
    <name evidence="1" type="ORF">Q2T52_13365</name>
</gene>
<reference evidence="1" key="1">
    <citation type="journal article" date="2015" name="Int. J. Syst. Evol. Microbiol.">
        <title>Rhizobium oryzicola sp. nov., potential plant-growth-promoting endophytic bacteria isolated from rice roots.</title>
        <authorList>
            <person name="Zhang X.X."/>
            <person name="Gao J.S."/>
            <person name="Cao Y.H."/>
            <person name="Sheirdil R.A."/>
            <person name="Wang X.C."/>
            <person name="Zhang L."/>
        </authorList>
    </citation>
    <scope>NUCLEOTIDE SEQUENCE</scope>
    <source>
        <strain evidence="1">05753</strain>
    </source>
</reference>
<name>A0ABT8SXA4_9HYPH</name>
<reference evidence="1" key="2">
    <citation type="submission" date="2023-07" db="EMBL/GenBank/DDBJ databases">
        <authorList>
            <person name="Sun H."/>
        </authorList>
    </citation>
    <scope>NUCLEOTIDE SEQUENCE</scope>
    <source>
        <strain evidence="1">05753</strain>
    </source>
</reference>
<evidence type="ECO:0008006" key="3">
    <source>
        <dbReference type="Google" id="ProtNLM"/>
    </source>
</evidence>
<sequence length="149" mass="17048">MEKWQISPDLSQKLDGLLQAAGAKNREGKVAESLELGQAAWELLPPPQEEWDFYPQIMARSMATKCAAIGDAISTKKWIEITYRMYDDPEHRDHFVLMPEGRALHQLGLYDEAYGLFAKVYEVFGRQGFSGEDAPYLEFYLKERAKGQN</sequence>
<accession>A0ABT8SXA4</accession>
<evidence type="ECO:0000313" key="2">
    <source>
        <dbReference type="Proteomes" id="UP001169006"/>
    </source>
</evidence>